<evidence type="ECO:0000313" key="2">
    <source>
        <dbReference type="Proteomes" id="UP001652660"/>
    </source>
</evidence>
<keyword evidence="2" id="KW-1185">Reference proteome</keyword>
<sequence>MDETLVGTTHPPADCVWMEEERDVADFAREAIELVSTAGNLSPRARSLQTDQTDASLESLNLDQSRDNGFELKQRKAKGGDYASPNFRRLKKILRMHGIKFVAICEPKVGISQIESIRLRLSFDAVEANASGDIWVFHSSPFVCAVIGRSSQHVSLQVQHPWLPGLVVVSFVHARCSVEDRQTLWQALLNDKPTSLPWCVCGDFNVIMVPQEKRGGRPFCSNEGRELLSFMEMAGVFDVGFTGSQFTWCNNRKGRARIWKRLDKLLINAECSSLISSVTSLLEVIRRVWAPDVGGSPLRALCSKLLAIRRVIREWNKNSFGNVFEVVRTMEEEVLQAELTFWSQKAWVKWLRYGDGNSKYFHAAVQQRRVQGAIHRVPNISGDWIEDDEGIASAAVSYFADLFSRSNNEDIGLLYLIPRLITRKDNMALEEPPSMEEVKQAVFRMDGDSAASSDGFTGFIKNQSITENFLLAQEIITGIGRKARGGNVVLKLDMLKAYDRVGWIFLVNVLRKFGFGERFVDTGDPLSLALFVIAAEVLFRGLNSLVTQPGFRGFSISRGCEQVTHLAFADDVIIFANGSSASLKLIVHMLDRYQRASGHLVNLKKCGYLMHPFTSPARRRVVERFTGFSRQHFPIRYLGFPLYFGKSKATHYEEVCQAILGKILSWKSRFLSLGGRIVRIKHVLIAIPMHLLSAAVMPKTIFRVIEKACSDFLWGRVGGDPNRHWIRWSQLCYPVKEGGVGFRKLRDIYTAFSYKLWWSFCTGSSLWAKFLHVKYCQEIHPCQAEIKATASIVWRRMINVHRHVELSIRWLIHRGPCNFWYDNWIGTGALYLIANDMPNLSFEDFIVRG</sequence>
<dbReference type="Gene3D" id="3.60.10.10">
    <property type="entry name" value="Endonuclease/exonuclease/phosphatase"/>
    <property type="match status" value="1"/>
</dbReference>
<feature type="domain" description="Reverse transcriptase" evidence="1">
    <location>
        <begin position="457"/>
        <end position="641"/>
    </location>
</feature>
<dbReference type="Proteomes" id="UP001652660">
    <property type="component" value="Chromosome 9c"/>
</dbReference>
<dbReference type="InterPro" id="IPR036691">
    <property type="entry name" value="Endo/exonu/phosph_ase_sf"/>
</dbReference>
<organism evidence="2 3">
    <name type="scientific">Coffea arabica</name>
    <name type="common">Arabian coffee</name>
    <dbReference type="NCBI Taxonomy" id="13443"/>
    <lineage>
        <taxon>Eukaryota</taxon>
        <taxon>Viridiplantae</taxon>
        <taxon>Streptophyta</taxon>
        <taxon>Embryophyta</taxon>
        <taxon>Tracheophyta</taxon>
        <taxon>Spermatophyta</taxon>
        <taxon>Magnoliopsida</taxon>
        <taxon>eudicotyledons</taxon>
        <taxon>Gunneridae</taxon>
        <taxon>Pentapetalae</taxon>
        <taxon>asterids</taxon>
        <taxon>lamiids</taxon>
        <taxon>Gentianales</taxon>
        <taxon>Rubiaceae</taxon>
        <taxon>Ixoroideae</taxon>
        <taxon>Gardenieae complex</taxon>
        <taxon>Bertiereae - Coffeeae clade</taxon>
        <taxon>Coffeeae</taxon>
        <taxon>Coffea</taxon>
    </lineage>
</organism>
<dbReference type="Pfam" id="PF00078">
    <property type="entry name" value="RVT_1"/>
    <property type="match status" value="1"/>
</dbReference>
<protein>
    <recommendedName>
        <fullName evidence="1">Reverse transcriptase domain-containing protein</fullName>
    </recommendedName>
</protein>
<dbReference type="CDD" id="cd01650">
    <property type="entry name" value="RT_nLTR_like"/>
    <property type="match status" value="1"/>
</dbReference>
<accession>A0ABM4VM53</accession>
<dbReference type="InterPro" id="IPR000477">
    <property type="entry name" value="RT_dom"/>
</dbReference>
<dbReference type="PANTHER" id="PTHR33116">
    <property type="entry name" value="REVERSE TRANSCRIPTASE ZINC-BINDING DOMAIN-CONTAINING PROTEIN-RELATED-RELATED"/>
    <property type="match status" value="1"/>
</dbReference>
<evidence type="ECO:0000313" key="3">
    <source>
        <dbReference type="RefSeq" id="XP_071920613.1"/>
    </source>
</evidence>
<name>A0ABM4VM53_COFAR</name>
<dbReference type="PANTHER" id="PTHR33116:SF67">
    <property type="entry name" value="REVERSE TRANSCRIPTASE"/>
    <property type="match status" value="1"/>
</dbReference>
<evidence type="ECO:0000259" key="1">
    <source>
        <dbReference type="Pfam" id="PF00078"/>
    </source>
</evidence>
<dbReference type="RefSeq" id="XP_071920613.1">
    <property type="nucleotide sequence ID" value="XM_072064512.1"/>
</dbReference>
<dbReference type="SUPFAM" id="SSF56219">
    <property type="entry name" value="DNase I-like"/>
    <property type="match status" value="1"/>
</dbReference>
<gene>
    <name evidence="3" type="primary">LOC113724387</name>
</gene>
<dbReference type="GeneID" id="113724387"/>
<proteinExistence type="predicted"/>
<reference evidence="3" key="1">
    <citation type="submission" date="2025-08" db="UniProtKB">
        <authorList>
            <consortium name="RefSeq"/>
        </authorList>
    </citation>
    <scope>IDENTIFICATION</scope>
    <source>
        <tissue evidence="3">Leaves</tissue>
    </source>
</reference>